<evidence type="ECO:0000313" key="3">
    <source>
        <dbReference type="Proteomes" id="UP000092666"/>
    </source>
</evidence>
<evidence type="ECO:0000313" key="2">
    <source>
        <dbReference type="EMBL" id="OCF37986.1"/>
    </source>
</evidence>
<accession>A0A1B9H3Y7</accession>
<proteinExistence type="predicted"/>
<feature type="region of interest" description="Disordered" evidence="1">
    <location>
        <begin position="30"/>
        <end position="243"/>
    </location>
</feature>
<evidence type="ECO:0000256" key="1">
    <source>
        <dbReference type="SAM" id="MobiDB-lite"/>
    </source>
</evidence>
<reference evidence="2 3" key="1">
    <citation type="submission" date="2013-07" db="EMBL/GenBank/DDBJ databases">
        <title>The Genome Sequence of Cryptococcus heveanensis BCC8398.</title>
        <authorList>
            <consortium name="The Broad Institute Genome Sequencing Platform"/>
            <person name="Cuomo C."/>
            <person name="Litvintseva A."/>
            <person name="Chen Y."/>
            <person name="Heitman J."/>
            <person name="Sun S."/>
            <person name="Springer D."/>
            <person name="Dromer F."/>
            <person name="Young S.K."/>
            <person name="Zeng Q."/>
            <person name="Gargeya S."/>
            <person name="Fitzgerald M."/>
            <person name="Abouelleil A."/>
            <person name="Alvarado L."/>
            <person name="Berlin A.M."/>
            <person name="Chapman S.B."/>
            <person name="Dewar J."/>
            <person name="Goldberg J."/>
            <person name="Griggs A."/>
            <person name="Gujja S."/>
            <person name="Hansen M."/>
            <person name="Howarth C."/>
            <person name="Imamovic A."/>
            <person name="Larimer J."/>
            <person name="McCowan C."/>
            <person name="Murphy C."/>
            <person name="Pearson M."/>
            <person name="Priest M."/>
            <person name="Roberts A."/>
            <person name="Saif S."/>
            <person name="Shea T."/>
            <person name="Sykes S."/>
            <person name="Wortman J."/>
            <person name="Nusbaum C."/>
            <person name="Birren B."/>
        </authorList>
    </citation>
    <scope>NUCLEOTIDE SEQUENCE [LARGE SCALE GENOMIC DNA]</scope>
    <source>
        <strain evidence="2 3">BCC8398</strain>
    </source>
</reference>
<feature type="region of interest" description="Disordered" evidence="1">
    <location>
        <begin position="265"/>
        <end position="289"/>
    </location>
</feature>
<sequence length="289" mass="30783">MDLSLGFYVTISPPPQDVSLQYAIQGLSLRSKDRDRSTVPAKSHVSALSDRPSSPTFSTYAPSSNASASSTEINDQLTPLPTGYGSQDRPPLVRKSSLPPNLYQSPTLLSLSELMSSPPIPDNSSESSQSYFPPYSNQIVSSLAGNGESSYSPSAPRTPSDHGPPPKAASDSGTFISARRLNKSPRIRNTDSVLAPHGSFTSARARSSTISSRSSTVGSSRSGPTSSPGARSNAQDTLTEMDHKERERLFKAASKGDQLAMHRLGWRPPKMNHRHTLGATGDVWGAGLS</sequence>
<feature type="compositionally biased region" description="Low complexity" evidence="1">
    <location>
        <begin position="198"/>
        <end position="232"/>
    </location>
</feature>
<dbReference type="OrthoDB" id="2565007at2759"/>
<feature type="compositionally biased region" description="Polar residues" evidence="1">
    <location>
        <begin position="122"/>
        <end position="157"/>
    </location>
</feature>
<protein>
    <submittedName>
        <fullName evidence="2">Uncharacterized protein</fullName>
    </submittedName>
</protein>
<reference evidence="3" key="2">
    <citation type="submission" date="2013-12" db="EMBL/GenBank/DDBJ databases">
        <title>Evolution of pathogenesis and genome organization in the Tremellales.</title>
        <authorList>
            <person name="Cuomo C."/>
            <person name="Litvintseva A."/>
            <person name="Heitman J."/>
            <person name="Chen Y."/>
            <person name="Sun S."/>
            <person name="Springer D."/>
            <person name="Dromer F."/>
            <person name="Young S."/>
            <person name="Zeng Q."/>
            <person name="Chapman S."/>
            <person name="Gujja S."/>
            <person name="Saif S."/>
            <person name="Birren B."/>
        </authorList>
    </citation>
    <scope>NUCLEOTIDE SEQUENCE [LARGE SCALE GENOMIC DNA]</scope>
    <source>
        <strain evidence="3">BCC8398</strain>
    </source>
</reference>
<organism evidence="2 3">
    <name type="scientific">Kwoniella heveanensis BCC8398</name>
    <dbReference type="NCBI Taxonomy" id="1296120"/>
    <lineage>
        <taxon>Eukaryota</taxon>
        <taxon>Fungi</taxon>
        <taxon>Dikarya</taxon>
        <taxon>Basidiomycota</taxon>
        <taxon>Agaricomycotina</taxon>
        <taxon>Tremellomycetes</taxon>
        <taxon>Tremellales</taxon>
        <taxon>Cryptococcaceae</taxon>
        <taxon>Kwoniella</taxon>
    </lineage>
</organism>
<dbReference type="EMBL" id="KI669492">
    <property type="protein sequence ID" value="OCF37986.1"/>
    <property type="molecule type" value="Genomic_DNA"/>
</dbReference>
<keyword evidence="3" id="KW-1185">Reference proteome</keyword>
<dbReference type="Proteomes" id="UP000092666">
    <property type="component" value="Unassembled WGS sequence"/>
</dbReference>
<feature type="compositionally biased region" description="Low complexity" evidence="1">
    <location>
        <begin position="105"/>
        <end position="117"/>
    </location>
</feature>
<feature type="compositionally biased region" description="Polar residues" evidence="1">
    <location>
        <begin position="51"/>
        <end position="79"/>
    </location>
</feature>
<gene>
    <name evidence="2" type="ORF">I316_00210</name>
</gene>
<dbReference type="AlphaFoldDB" id="A0A1B9H3Y7"/>
<name>A0A1B9H3Y7_9TREE</name>